<evidence type="ECO:0000256" key="2">
    <source>
        <dbReference type="SAM" id="SignalP"/>
    </source>
</evidence>
<evidence type="ECO:0000256" key="1">
    <source>
        <dbReference type="SAM" id="Coils"/>
    </source>
</evidence>
<feature type="signal peptide" evidence="2">
    <location>
        <begin position="1"/>
        <end position="26"/>
    </location>
</feature>
<gene>
    <name evidence="3" type="ORF">NC653_038942</name>
</gene>
<proteinExistence type="predicted"/>
<dbReference type="PANTHER" id="PTHR34360">
    <property type="entry name" value="OS08G0519400 PROTEIN"/>
    <property type="match status" value="1"/>
</dbReference>
<reference evidence="3 4" key="1">
    <citation type="journal article" date="2023" name="Mol. Ecol. Resour.">
        <title>Chromosome-level genome assembly of a triploid poplar Populus alba 'Berolinensis'.</title>
        <authorList>
            <person name="Chen S."/>
            <person name="Yu Y."/>
            <person name="Wang X."/>
            <person name="Wang S."/>
            <person name="Zhang T."/>
            <person name="Zhou Y."/>
            <person name="He R."/>
            <person name="Meng N."/>
            <person name="Wang Y."/>
            <person name="Liu W."/>
            <person name="Liu Z."/>
            <person name="Liu J."/>
            <person name="Guo Q."/>
            <person name="Huang H."/>
            <person name="Sederoff R.R."/>
            <person name="Wang G."/>
            <person name="Qu G."/>
            <person name="Chen S."/>
        </authorList>
    </citation>
    <scope>NUCLEOTIDE SEQUENCE [LARGE SCALE GENOMIC DNA]</scope>
    <source>
        <strain evidence="3">SC-2020</strain>
    </source>
</reference>
<feature type="chain" id="PRO_5042074643" evidence="2">
    <location>
        <begin position="27"/>
        <end position="505"/>
    </location>
</feature>
<accession>A0AAD6PQ20</accession>
<keyword evidence="2" id="KW-0732">Signal</keyword>
<evidence type="ECO:0000313" key="3">
    <source>
        <dbReference type="EMBL" id="KAJ6956878.1"/>
    </source>
</evidence>
<name>A0AAD6PQ20_9ROSI</name>
<dbReference type="AlphaFoldDB" id="A0AAD6PQ20"/>
<dbReference type="EMBL" id="JAQIZT010000018">
    <property type="protein sequence ID" value="KAJ6956878.1"/>
    <property type="molecule type" value="Genomic_DNA"/>
</dbReference>
<dbReference type="Gene3D" id="1.10.287.1490">
    <property type="match status" value="1"/>
</dbReference>
<evidence type="ECO:0000313" key="4">
    <source>
        <dbReference type="Proteomes" id="UP001164929"/>
    </source>
</evidence>
<protein>
    <submittedName>
        <fullName evidence="3">Cingulin-like protein 1 isoform X1</fullName>
    </submittedName>
</protein>
<dbReference type="SUPFAM" id="SSF58113">
    <property type="entry name" value="Apolipoprotein A-I"/>
    <property type="match status" value="1"/>
</dbReference>
<dbReference type="PANTHER" id="PTHR34360:SF1">
    <property type="entry name" value="OS08G0519400 PROTEIN"/>
    <property type="match status" value="1"/>
</dbReference>
<dbReference type="Proteomes" id="UP001164929">
    <property type="component" value="Chromosome 18"/>
</dbReference>
<keyword evidence="4" id="KW-1185">Reference proteome</keyword>
<sequence>MAASKLAFLSILFVFALIFTAVGVRADVDDDSTAESAAAVDSSALKIEFDQLKSKIHALESHIDEKTKEMNGKDVMIAQKETIIQEKVDSIASLQSEISSLKKKGKIDAQELVGKAHARAGELEKQTVKLSKELETQQQENEALEARASEAEKKISELNFKLADLEKINVEQKSKIRKTERALKIAEEELIKTKSEAISKAKELMEVHGAWLPPWLAVQLIRWQSLAQTHWSEHGKPTMELAIQKALEKKAQAEKWAEPHVETIKTKWVPAIKEQWVVITTQVKPHVQSLTAKTVEIYEASKTTVTPHIIRVQEIADPYFQEAKKFSKPYIDQVATKTKPHVDKVKVALKPYTKEAVHAYGKFLESATTYHNQVQVTVQETLEKHELTKPLAMKELIWFIVFIFQCCRPLLCWPYLSLFWPELVLPSSAKRQRNLLEMLTPIPLVASLNGGIQTSRLFGALLDFPLQFIVVRVIISIVWDMEWFHISSLHNLTVGRSNLSHLVDS</sequence>
<keyword evidence="1" id="KW-0175">Coiled coil</keyword>
<dbReference type="Gene3D" id="1.20.5.1230">
    <property type="entry name" value="Apolipoprotein A-I"/>
    <property type="match status" value="1"/>
</dbReference>
<feature type="coiled-coil region" evidence="1">
    <location>
        <begin position="49"/>
        <end position="196"/>
    </location>
</feature>
<comment type="caution">
    <text evidence="3">The sequence shown here is derived from an EMBL/GenBank/DDBJ whole genome shotgun (WGS) entry which is preliminary data.</text>
</comment>
<organism evidence="3 4">
    <name type="scientific">Populus alba x Populus x berolinensis</name>
    <dbReference type="NCBI Taxonomy" id="444605"/>
    <lineage>
        <taxon>Eukaryota</taxon>
        <taxon>Viridiplantae</taxon>
        <taxon>Streptophyta</taxon>
        <taxon>Embryophyta</taxon>
        <taxon>Tracheophyta</taxon>
        <taxon>Spermatophyta</taxon>
        <taxon>Magnoliopsida</taxon>
        <taxon>eudicotyledons</taxon>
        <taxon>Gunneridae</taxon>
        <taxon>Pentapetalae</taxon>
        <taxon>rosids</taxon>
        <taxon>fabids</taxon>
        <taxon>Malpighiales</taxon>
        <taxon>Salicaceae</taxon>
        <taxon>Saliceae</taxon>
        <taxon>Populus</taxon>
    </lineage>
</organism>